<dbReference type="AlphaFoldDB" id="A0A212DIY3"/>
<feature type="compositionally biased region" description="Basic residues" evidence="7">
    <location>
        <begin position="1"/>
        <end position="30"/>
    </location>
</feature>
<accession>A0A212DIY3</accession>
<evidence type="ECO:0000256" key="4">
    <source>
        <dbReference type="ARBA" id="ARBA00023278"/>
    </source>
</evidence>
<dbReference type="Proteomes" id="UP000242450">
    <property type="component" value="Chromosome 1"/>
</dbReference>
<dbReference type="GO" id="GO:0022625">
    <property type="term" value="C:cytosolic large ribosomal subunit"/>
    <property type="evidence" value="ECO:0007669"/>
    <property type="project" value="TreeGrafter"/>
</dbReference>
<evidence type="ECO:0000256" key="7">
    <source>
        <dbReference type="SAM" id="MobiDB-lite"/>
    </source>
</evidence>
<protein>
    <recommendedName>
        <fullName evidence="5">Large ribosomal subunit protein uL15</fullName>
    </recommendedName>
    <alternativeName>
        <fullName evidence="6">60S ribosomal protein L27a</fullName>
    </alternativeName>
</protein>
<comment type="caution">
    <text evidence="8">The sequence shown here is derived from an EMBL/GenBank/DDBJ whole genome shotgun (WGS) entry which is preliminary data.</text>
</comment>
<dbReference type="GO" id="GO:0003735">
    <property type="term" value="F:structural constituent of ribosome"/>
    <property type="evidence" value="ECO:0007669"/>
    <property type="project" value="TreeGrafter"/>
</dbReference>
<evidence type="ECO:0000256" key="6">
    <source>
        <dbReference type="ARBA" id="ARBA00035527"/>
    </source>
</evidence>
<proteinExistence type="inferred from homology"/>
<dbReference type="SUPFAM" id="SSF52080">
    <property type="entry name" value="Ribosomal proteins L15p and L18e"/>
    <property type="match status" value="1"/>
</dbReference>
<name>A0A212DIY3_CEREH</name>
<keyword evidence="3" id="KW-0687">Ribonucleoprotein</keyword>
<comment type="similarity">
    <text evidence="1">Belongs to the universal ribosomal protein uL15 family.</text>
</comment>
<reference evidence="8 9" key="1">
    <citation type="journal article" date="2018" name="Mol. Genet. Genomics">
        <title>The red deer Cervus elaphus genome CerEla1.0: sequencing, annotating, genes, and chromosomes.</title>
        <authorList>
            <person name="Bana N.A."/>
            <person name="Nyiri A."/>
            <person name="Nagy J."/>
            <person name="Frank K."/>
            <person name="Nagy T."/>
            <person name="Steger V."/>
            <person name="Schiller M."/>
            <person name="Lakatos P."/>
            <person name="Sugar L."/>
            <person name="Horn P."/>
            <person name="Barta E."/>
            <person name="Orosz L."/>
        </authorList>
    </citation>
    <scope>NUCLEOTIDE SEQUENCE [LARGE SCALE GENOMIC DNA]</scope>
    <source>
        <strain evidence="8">Hungarian</strain>
    </source>
</reference>
<evidence type="ECO:0000256" key="2">
    <source>
        <dbReference type="ARBA" id="ARBA00022980"/>
    </source>
</evidence>
<evidence type="ECO:0000313" key="9">
    <source>
        <dbReference type="Proteomes" id="UP000242450"/>
    </source>
</evidence>
<evidence type="ECO:0000256" key="1">
    <source>
        <dbReference type="ARBA" id="ARBA00007320"/>
    </source>
</evidence>
<dbReference type="OrthoDB" id="8954241at2759"/>
<dbReference type="PANTHER" id="PTHR11721">
    <property type="entry name" value="60S RIBOSOMAL PROTEIN L27A"/>
    <property type="match status" value="1"/>
</dbReference>
<organism evidence="8 9">
    <name type="scientific">Cervus elaphus hippelaphus</name>
    <name type="common">European red deer</name>
    <dbReference type="NCBI Taxonomy" id="46360"/>
    <lineage>
        <taxon>Eukaryota</taxon>
        <taxon>Metazoa</taxon>
        <taxon>Chordata</taxon>
        <taxon>Craniata</taxon>
        <taxon>Vertebrata</taxon>
        <taxon>Euteleostomi</taxon>
        <taxon>Mammalia</taxon>
        <taxon>Eutheria</taxon>
        <taxon>Laurasiatheria</taxon>
        <taxon>Artiodactyla</taxon>
        <taxon>Ruminantia</taxon>
        <taxon>Pecora</taxon>
        <taxon>Cervidae</taxon>
        <taxon>Cervinae</taxon>
        <taxon>Cervus</taxon>
    </lineage>
</organism>
<evidence type="ECO:0000256" key="3">
    <source>
        <dbReference type="ARBA" id="ARBA00023274"/>
    </source>
</evidence>
<keyword evidence="4" id="KW-0379">Hydroxylation</keyword>
<dbReference type="EMBL" id="MKHE01000001">
    <property type="protein sequence ID" value="OWK18205.1"/>
    <property type="molecule type" value="Genomic_DNA"/>
</dbReference>
<dbReference type="Gene3D" id="6.10.250.2390">
    <property type="match status" value="1"/>
</dbReference>
<dbReference type="PANTHER" id="PTHR11721:SF3">
    <property type="entry name" value="LARGE RIBOSOMAL SUBUNIT PROTEIN UL15"/>
    <property type="match status" value="1"/>
</dbReference>
<dbReference type="InterPro" id="IPR036227">
    <property type="entry name" value="Ribosomal_uL15/eL18_sf"/>
</dbReference>
<evidence type="ECO:0000313" key="8">
    <source>
        <dbReference type="EMBL" id="OWK18205.1"/>
    </source>
</evidence>
<evidence type="ECO:0000256" key="5">
    <source>
        <dbReference type="ARBA" id="ARBA00035200"/>
    </source>
</evidence>
<gene>
    <name evidence="8" type="ORF">Celaphus_00008974</name>
</gene>
<feature type="region of interest" description="Disordered" evidence="7">
    <location>
        <begin position="1"/>
        <end position="60"/>
    </location>
</feature>
<keyword evidence="9" id="KW-1185">Reference proteome</keyword>
<keyword evidence="2" id="KW-0689">Ribosomal protein</keyword>
<sequence length="163" mass="17041">MPSRLRKTRKLRGHVSHGHGRIGKHRKHPGGRGGAAAASAASSSSASSSSSSSSSASSGPALLRVGPGFDAALQVSAAIGTNLRRFRAVFGESGGGGGSGEYREENGEALIGIIRPPSAKRKVALGREVEFRFSQWRCAFVFHWMQKGEFELEGMGQNGMGGC</sequence>
<feature type="compositionally biased region" description="Low complexity" evidence="7">
    <location>
        <begin position="35"/>
        <end position="58"/>
    </location>
</feature>